<dbReference type="NCBIfam" id="TIGR03557">
    <property type="entry name" value="F420_G6P_family"/>
    <property type="match status" value="1"/>
</dbReference>
<dbReference type="Pfam" id="PF00296">
    <property type="entry name" value="Bac_luciferase"/>
    <property type="match status" value="1"/>
</dbReference>
<organism evidence="3 4">
    <name type="scientific">Devosia albogilva</name>
    <dbReference type="NCBI Taxonomy" id="429726"/>
    <lineage>
        <taxon>Bacteria</taxon>
        <taxon>Pseudomonadati</taxon>
        <taxon>Pseudomonadota</taxon>
        <taxon>Alphaproteobacteria</taxon>
        <taxon>Hyphomicrobiales</taxon>
        <taxon>Devosiaceae</taxon>
        <taxon>Devosia</taxon>
    </lineage>
</organism>
<evidence type="ECO:0000256" key="1">
    <source>
        <dbReference type="ARBA" id="ARBA00023002"/>
    </source>
</evidence>
<dbReference type="Gene3D" id="3.20.20.30">
    <property type="entry name" value="Luciferase-like domain"/>
    <property type="match status" value="1"/>
</dbReference>
<feature type="domain" description="Luciferase-like" evidence="2">
    <location>
        <begin position="9"/>
        <end position="291"/>
    </location>
</feature>
<dbReference type="GO" id="GO:0016491">
    <property type="term" value="F:oxidoreductase activity"/>
    <property type="evidence" value="ECO:0007669"/>
    <property type="project" value="UniProtKB-KW"/>
</dbReference>
<protein>
    <submittedName>
        <fullName evidence="3">TIGR03885 family FMN-dependent LLM class oxidoreductase</fullName>
        <ecNumber evidence="3">1.-.-.-</ecNumber>
    </submittedName>
</protein>
<reference evidence="4" key="1">
    <citation type="journal article" date="2019" name="Int. J. Syst. Evol. Microbiol.">
        <title>The Global Catalogue of Microorganisms (GCM) 10K type strain sequencing project: providing services to taxonomists for standard genome sequencing and annotation.</title>
        <authorList>
            <consortium name="The Broad Institute Genomics Platform"/>
            <consortium name="The Broad Institute Genome Sequencing Center for Infectious Disease"/>
            <person name="Wu L."/>
            <person name="Ma J."/>
        </authorList>
    </citation>
    <scope>NUCLEOTIDE SEQUENCE [LARGE SCALE GENOMIC DNA]</scope>
    <source>
        <strain evidence="4">CCM 7427</strain>
    </source>
</reference>
<dbReference type="InterPro" id="IPR023907">
    <property type="entry name" value="Non-F420_Flavin_OxRdtase"/>
</dbReference>
<dbReference type="SUPFAM" id="SSF51679">
    <property type="entry name" value="Bacterial luciferase-like"/>
    <property type="match status" value="1"/>
</dbReference>
<dbReference type="NCBIfam" id="TIGR03885">
    <property type="entry name" value="flavin_revert"/>
    <property type="match status" value="1"/>
</dbReference>
<keyword evidence="1 3" id="KW-0560">Oxidoreductase</keyword>
<comment type="caution">
    <text evidence="3">The sequence shown here is derived from an EMBL/GenBank/DDBJ whole genome shotgun (WGS) entry which is preliminary data.</text>
</comment>
<name>A0ABW5QKQ3_9HYPH</name>
<dbReference type="Proteomes" id="UP001597521">
    <property type="component" value="Unassembled WGS sequence"/>
</dbReference>
<dbReference type="InterPro" id="IPR050564">
    <property type="entry name" value="F420-G6PD/mer"/>
</dbReference>
<dbReference type="InterPro" id="IPR019945">
    <property type="entry name" value="F420_G6P_DH-rel"/>
</dbReference>
<keyword evidence="4" id="KW-1185">Reference proteome</keyword>
<evidence type="ECO:0000259" key="2">
    <source>
        <dbReference type="Pfam" id="PF00296"/>
    </source>
</evidence>
<accession>A0ABW5QKQ3</accession>
<sequence length="319" mass="34415">MLIGYHASHEQFAPSLLMACAQAAEEAGFASVKSSDHFQPWSERQGQSGFAWSWLGASMAVTSVPFGSICAPGYRYHPAVIAQGAATLAEMFPDRFWLAIGSGQAINEAMTGLPWPEKAERNARLSECAAVIKALLAGETVTHRGRITVVEAKLYSRPETPPPIFGAAVTEETARLVAQWADGLLTIGSEPEASRKAIEAFREAGGEGKPVYVQHALSWAPTEDEAMEQALDQWSSAVAGGEVNWDLRRPKDFDTVGALISADRIHQSVAVSADPGWHAERLAAYRELGVDAVYIHNVGTNQRQFIEAFGAKVLPQLAD</sequence>
<gene>
    <name evidence="3" type="ORF">ACFSX5_10310</name>
</gene>
<dbReference type="RefSeq" id="WP_386833280.1">
    <property type="nucleotide sequence ID" value="NZ_JBHUNP010000001.1"/>
</dbReference>
<dbReference type="EMBL" id="JBHUNP010000001">
    <property type="protein sequence ID" value="MFD2648183.1"/>
    <property type="molecule type" value="Genomic_DNA"/>
</dbReference>
<proteinExistence type="predicted"/>
<dbReference type="PANTHER" id="PTHR43244:SF1">
    <property type="entry name" value="5,10-METHYLENETETRAHYDROMETHANOPTERIN REDUCTASE"/>
    <property type="match status" value="1"/>
</dbReference>
<dbReference type="InterPro" id="IPR036661">
    <property type="entry name" value="Luciferase-like_sf"/>
</dbReference>
<dbReference type="InterPro" id="IPR011251">
    <property type="entry name" value="Luciferase-like_dom"/>
</dbReference>
<evidence type="ECO:0000313" key="3">
    <source>
        <dbReference type="EMBL" id="MFD2648183.1"/>
    </source>
</evidence>
<dbReference type="CDD" id="cd01097">
    <property type="entry name" value="Tetrahydromethanopterin_reductase"/>
    <property type="match status" value="1"/>
</dbReference>
<evidence type="ECO:0000313" key="4">
    <source>
        <dbReference type="Proteomes" id="UP001597521"/>
    </source>
</evidence>
<dbReference type="EC" id="1.-.-.-" evidence="3"/>
<dbReference type="PANTHER" id="PTHR43244">
    <property type="match status" value="1"/>
</dbReference>